<evidence type="ECO:0000256" key="1">
    <source>
        <dbReference type="ARBA" id="ARBA00004479"/>
    </source>
</evidence>
<dbReference type="Pfam" id="PF03388">
    <property type="entry name" value="Lectin_leg-like"/>
    <property type="match status" value="1"/>
</dbReference>
<evidence type="ECO:0000256" key="2">
    <source>
        <dbReference type="ARBA" id="ARBA00022692"/>
    </source>
</evidence>
<gene>
    <name evidence="9" type="ORF">M9Y10_037338</name>
</gene>
<accession>A0ABR2GSE1</accession>
<keyword evidence="2 6" id="KW-0812">Transmembrane</keyword>
<dbReference type="CDD" id="cd07308">
    <property type="entry name" value="lectin_leg-like"/>
    <property type="match status" value="1"/>
</dbReference>
<keyword evidence="3 7" id="KW-0732">Signal</keyword>
<feature type="signal peptide" evidence="7">
    <location>
        <begin position="1"/>
        <end position="17"/>
    </location>
</feature>
<feature type="transmembrane region" description="Helical" evidence="6">
    <location>
        <begin position="405"/>
        <end position="426"/>
    </location>
</feature>
<keyword evidence="10" id="KW-1185">Reference proteome</keyword>
<dbReference type="Proteomes" id="UP001470230">
    <property type="component" value="Unassembled WGS sequence"/>
</dbReference>
<protein>
    <submittedName>
        <fullName evidence="9">Protein ERGIC-53</fullName>
    </submittedName>
</protein>
<evidence type="ECO:0000256" key="6">
    <source>
        <dbReference type="SAM" id="Phobius"/>
    </source>
</evidence>
<reference evidence="9 10" key="1">
    <citation type="submission" date="2024-04" db="EMBL/GenBank/DDBJ databases">
        <title>Tritrichomonas musculus Genome.</title>
        <authorList>
            <person name="Alves-Ferreira E."/>
            <person name="Grigg M."/>
            <person name="Lorenzi H."/>
            <person name="Galac M."/>
        </authorList>
    </citation>
    <scope>NUCLEOTIDE SEQUENCE [LARGE SCALE GENOMIC DNA]</scope>
    <source>
        <strain evidence="9 10">EAF2021</strain>
    </source>
</reference>
<organism evidence="9 10">
    <name type="scientific">Tritrichomonas musculus</name>
    <dbReference type="NCBI Taxonomy" id="1915356"/>
    <lineage>
        <taxon>Eukaryota</taxon>
        <taxon>Metamonada</taxon>
        <taxon>Parabasalia</taxon>
        <taxon>Tritrichomonadida</taxon>
        <taxon>Tritrichomonadidae</taxon>
        <taxon>Tritrichomonas</taxon>
    </lineage>
</organism>
<dbReference type="PROSITE" id="PS51328">
    <property type="entry name" value="L_LECTIN_LIKE"/>
    <property type="match status" value="1"/>
</dbReference>
<evidence type="ECO:0000256" key="3">
    <source>
        <dbReference type="ARBA" id="ARBA00022729"/>
    </source>
</evidence>
<dbReference type="SUPFAM" id="SSF49899">
    <property type="entry name" value="Concanavalin A-like lectins/glucanases"/>
    <property type="match status" value="1"/>
</dbReference>
<evidence type="ECO:0000313" key="10">
    <source>
        <dbReference type="Proteomes" id="UP001470230"/>
    </source>
</evidence>
<feature type="domain" description="L-type lectin-like" evidence="8">
    <location>
        <begin position="10"/>
        <end position="231"/>
    </location>
</feature>
<dbReference type="Gene3D" id="2.60.120.200">
    <property type="match status" value="1"/>
</dbReference>
<feature type="chain" id="PRO_5047168103" evidence="7">
    <location>
        <begin position="18"/>
        <end position="434"/>
    </location>
</feature>
<evidence type="ECO:0000313" key="9">
    <source>
        <dbReference type="EMBL" id="KAK8836815.1"/>
    </source>
</evidence>
<dbReference type="PANTHER" id="PTHR12223">
    <property type="entry name" value="VESICULAR MANNOSE-BINDING LECTIN"/>
    <property type="match status" value="1"/>
</dbReference>
<proteinExistence type="predicted"/>
<comment type="subcellular location">
    <subcellularLocation>
        <location evidence="1">Membrane</location>
        <topology evidence="1">Single-pass type I membrane protein</topology>
    </subcellularLocation>
</comment>
<evidence type="ECO:0000256" key="7">
    <source>
        <dbReference type="SAM" id="SignalP"/>
    </source>
</evidence>
<sequence>MFYIVLISLCFSTPTSDLTPPFYPNEKNRVGYWDVGGASLVYEDNIILLPPIQNHKGSVWDSLPIPFGEWFIDFYLDISSFNKEIKKENKIGSYGGFAIWLINSYGADGTLLGGPNRFQGTCISSYIANDNSGSPLFQFGLFQSNGTDTFTSENFTKNSKVTFKPEEMEFKLRMHIQPKFISLVTFSGASEKVLINNSLKVDLSQAWLGVTSMTGELMAQIDLLSAKFHVFHESLLKRNLNGQQQLHKQNPHVHQSLSAVLRNPSFSLMKKEISDYKKAKGEILNSDTKIEYVLTVCDEIGDVVSQTATYGQLNDFIRNTMIPYTQGWQKRTFKIIDGVDKAKSLLTQAFNQTKAMIEIFNNSMLEMTKKTDKKIVKLSDLLNNETHEQGLQDKENIKEYLKQPFWINLLRIISVCEVVLVFIFYIRQRRIEQE</sequence>
<dbReference type="InterPro" id="IPR005052">
    <property type="entry name" value="Lectin_leg"/>
</dbReference>
<evidence type="ECO:0000259" key="8">
    <source>
        <dbReference type="PROSITE" id="PS51328"/>
    </source>
</evidence>
<evidence type="ECO:0000256" key="4">
    <source>
        <dbReference type="ARBA" id="ARBA00022989"/>
    </source>
</evidence>
<evidence type="ECO:0000256" key="5">
    <source>
        <dbReference type="ARBA" id="ARBA00023136"/>
    </source>
</evidence>
<keyword evidence="5 6" id="KW-0472">Membrane</keyword>
<name>A0ABR2GSE1_9EUKA</name>
<dbReference type="PANTHER" id="PTHR12223:SF28">
    <property type="entry name" value="LECTIN, MANNOSE BINDING 1 LIKE"/>
    <property type="match status" value="1"/>
</dbReference>
<dbReference type="InterPro" id="IPR013320">
    <property type="entry name" value="ConA-like_dom_sf"/>
</dbReference>
<dbReference type="InterPro" id="IPR051136">
    <property type="entry name" value="Intracellular_Lectin-GPT"/>
</dbReference>
<keyword evidence="4 6" id="KW-1133">Transmembrane helix</keyword>
<comment type="caution">
    <text evidence="9">The sequence shown here is derived from an EMBL/GenBank/DDBJ whole genome shotgun (WGS) entry which is preliminary data.</text>
</comment>
<dbReference type="EMBL" id="JAPFFF010000063">
    <property type="protein sequence ID" value="KAK8836815.1"/>
    <property type="molecule type" value="Genomic_DNA"/>
</dbReference>